<comment type="caution">
    <text evidence="2">The sequence shown here is derived from an EMBL/GenBank/DDBJ whole genome shotgun (WGS) entry which is preliminary data.</text>
</comment>
<organism evidence="2 3">
    <name type="scientific">Macrosiphum euphorbiae</name>
    <name type="common">potato aphid</name>
    <dbReference type="NCBI Taxonomy" id="13131"/>
    <lineage>
        <taxon>Eukaryota</taxon>
        <taxon>Metazoa</taxon>
        <taxon>Ecdysozoa</taxon>
        <taxon>Arthropoda</taxon>
        <taxon>Hexapoda</taxon>
        <taxon>Insecta</taxon>
        <taxon>Pterygota</taxon>
        <taxon>Neoptera</taxon>
        <taxon>Paraneoptera</taxon>
        <taxon>Hemiptera</taxon>
        <taxon>Sternorrhyncha</taxon>
        <taxon>Aphidomorpha</taxon>
        <taxon>Aphidoidea</taxon>
        <taxon>Aphididae</taxon>
        <taxon>Macrosiphini</taxon>
        <taxon>Macrosiphum</taxon>
    </lineage>
</organism>
<dbReference type="GO" id="GO:0003676">
    <property type="term" value="F:nucleic acid binding"/>
    <property type="evidence" value="ECO:0007669"/>
    <property type="project" value="InterPro"/>
</dbReference>
<dbReference type="InterPro" id="IPR038717">
    <property type="entry name" value="Tc1-like_DDE_dom"/>
</dbReference>
<dbReference type="InterPro" id="IPR036397">
    <property type="entry name" value="RNaseH_sf"/>
</dbReference>
<dbReference type="Pfam" id="PF13358">
    <property type="entry name" value="DDE_3"/>
    <property type="match status" value="1"/>
</dbReference>
<reference evidence="2 3" key="1">
    <citation type="submission" date="2023-01" db="EMBL/GenBank/DDBJ databases">
        <authorList>
            <person name="Whitehead M."/>
        </authorList>
    </citation>
    <scope>NUCLEOTIDE SEQUENCE [LARGE SCALE GENOMIC DNA]</scope>
</reference>
<dbReference type="PANTHER" id="PTHR47326">
    <property type="entry name" value="TRANSPOSABLE ELEMENT TC3 TRANSPOSASE-LIKE PROTEIN"/>
    <property type="match status" value="1"/>
</dbReference>
<dbReference type="EMBL" id="CARXXK010000001">
    <property type="protein sequence ID" value="CAI6344003.1"/>
    <property type="molecule type" value="Genomic_DNA"/>
</dbReference>
<feature type="domain" description="Tc1-like transposase DDE" evidence="1">
    <location>
        <begin position="26"/>
        <end position="171"/>
    </location>
</feature>
<accession>A0AAV0VID5</accession>
<sequence>MCSRRALSSRLITSSSEADPGFFRSVLWSDEAIFKLNGRINRHNCVYWAFENPNLALQQELNVPGIMIWAGICAHTIVGPNFFENEKVNGTTHLDMLQNLKIELAESPVFAGHQMPLQQDGAPAHFSVQVRTFLNENFSGWIGIVDWPPRSPDLTPCDFALWGILKDRVFAFLATFHRNFESSHHGRT</sequence>
<dbReference type="AlphaFoldDB" id="A0AAV0VID5"/>
<dbReference type="Gene3D" id="3.30.420.10">
    <property type="entry name" value="Ribonuclease H-like superfamily/Ribonuclease H"/>
    <property type="match status" value="1"/>
</dbReference>
<dbReference type="Proteomes" id="UP001160148">
    <property type="component" value="Unassembled WGS sequence"/>
</dbReference>
<evidence type="ECO:0000313" key="3">
    <source>
        <dbReference type="Proteomes" id="UP001160148"/>
    </source>
</evidence>
<name>A0AAV0VID5_9HEMI</name>
<dbReference type="PANTHER" id="PTHR47326:SF1">
    <property type="entry name" value="HTH PSQ-TYPE DOMAIN-CONTAINING PROTEIN"/>
    <property type="match status" value="1"/>
</dbReference>
<proteinExistence type="predicted"/>
<keyword evidence="3" id="KW-1185">Reference proteome</keyword>
<evidence type="ECO:0000313" key="2">
    <source>
        <dbReference type="EMBL" id="CAI6344003.1"/>
    </source>
</evidence>
<protein>
    <recommendedName>
        <fullName evidence="1">Tc1-like transposase DDE domain-containing protein</fullName>
    </recommendedName>
</protein>
<gene>
    <name evidence="2" type="ORF">MEUPH1_LOCUS1191</name>
</gene>
<evidence type="ECO:0000259" key="1">
    <source>
        <dbReference type="Pfam" id="PF13358"/>
    </source>
</evidence>